<sequence>MATAMNSSTERAFRRAREILRKEGALNSAECEELKELFDEVNGTQFMALTQDPDHTRALREFDRYVRRPALPILVTMVTLLIISIIMGVSVSMRQ</sequence>
<evidence type="ECO:0000313" key="3">
    <source>
        <dbReference type="Proteomes" id="UP000009134"/>
    </source>
</evidence>
<keyword evidence="3" id="KW-1185">Reference proteome</keyword>
<keyword evidence="1" id="KW-0812">Transmembrane</keyword>
<dbReference type="RefSeq" id="WP_011444051.1">
    <property type="nucleotide sequence ID" value="NC_007794.1"/>
</dbReference>
<name>Q2GBD6_NOVAD</name>
<proteinExistence type="predicted"/>
<accession>Q2GBD6</accession>
<feature type="transmembrane region" description="Helical" evidence="1">
    <location>
        <begin position="70"/>
        <end position="93"/>
    </location>
</feature>
<dbReference type="EMBL" id="CP000248">
    <property type="protein sequence ID" value="ABD24837.1"/>
    <property type="molecule type" value="Genomic_DNA"/>
</dbReference>
<keyword evidence="1" id="KW-0472">Membrane</keyword>
<dbReference type="AlphaFoldDB" id="Q2GBD6"/>
<dbReference type="HOGENOM" id="CLU_2370043_0_0_5"/>
<evidence type="ECO:0000256" key="1">
    <source>
        <dbReference type="SAM" id="Phobius"/>
    </source>
</evidence>
<reference evidence="3" key="1">
    <citation type="submission" date="2006-01" db="EMBL/GenBank/DDBJ databases">
        <title>Complete sequence of Novosphingobium aromaticivorans DSM 12444.</title>
        <authorList>
            <consortium name="US DOE Joint Genome Institute"/>
            <person name="Copeland A."/>
            <person name="Lucas S."/>
            <person name="Lapidus A."/>
            <person name="Barry K."/>
            <person name="Detter J.C."/>
            <person name="Glavina T."/>
            <person name="Hammon N."/>
            <person name="Israni S."/>
            <person name="Pitluck S."/>
            <person name="Chain P."/>
            <person name="Malfatti S."/>
            <person name="Shin M."/>
            <person name="Vergez L."/>
            <person name="Schmutz J."/>
            <person name="Larimer F."/>
            <person name="Land M."/>
            <person name="Kyrpides N."/>
            <person name="Ivanova N."/>
            <person name="Fredrickson J."/>
            <person name="Balkwill D."/>
            <person name="Romine M.F."/>
            <person name="Richardson P."/>
        </authorList>
    </citation>
    <scope>NUCLEOTIDE SEQUENCE [LARGE SCALE GENOMIC DNA]</scope>
    <source>
        <strain evidence="3">ATCC 700278 / DSM 12444 / CCUG 56034 / CIP 105152 / NBRC 16084 / F199</strain>
    </source>
</reference>
<protein>
    <submittedName>
        <fullName evidence="2">Uncharacterized protein</fullName>
    </submittedName>
</protein>
<dbReference type="STRING" id="279238.Saro_0389"/>
<keyword evidence="1" id="KW-1133">Transmembrane helix</keyword>
<evidence type="ECO:0000313" key="2">
    <source>
        <dbReference type="EMBL" id="ABD24837.1"/>
    </source>
</evidence>
<organism evidence="2 3">
    <name type="scientific">Novosphingobium aromaticivorans (strain ATCC 700278 / DSM 12444 / CCUG 56034 / CIP 105152 / NBRC 16084 / F199)</name>
    <dbReference type="NCBI Taxonomy" id="279238"/>
    <lineage>
        <taxon>Bacteria</taxon>
        <taxon>Pseudomonadati</taxon>
        <taxon>Pseudomonadota</taxon>
        <taxon>Alphaproteobacteria</taxon>
        <taxon>Sphingomonadales</taxon>
        <taxon>Sphingomonadaceae</taxon>
        <taxon>Novosphingobium</taxon>
    </lineage>
</organism>
<dbReference type="Proteomes" id="UP000009134">
    <property type="component" value="Chromosome"/>
</dbReference>
<dbReference type="KEGG" id="nar:Saro_0389"/>
<gene>
    <name evidence="2" type="ordered locus">Saro_0389</name>
</gene>